<accession>A0A0F9A247</accession>
<dbReference type="GO" id="GO:0005737">
    <property type="term" value="C:cytoplasm"/>
    <property type="evidence" value="ECO:0007669"/>
    <property type="project" value="TreeGrafter"/>
</dbReference>
<dbReference type="InterPro" id="IPR006076">
    <property type="entry name" value="FAD-dep_OxRdtase"/>
</dbReference>
<evidence type="ECO:0000259" key="2">
    <source>
        <dbReference type="Pfam" id="PF01266"/>
    </source>
</evidence>
<name>A0A0F9A247_9ZZZZ</name>
<dbReference type="PANTHER" id="PTHR13847">
    <property type="entry name" value="SARCOSINE DEHYDROGENASE-RELATED"/>
    <property type="match status" value="1"/>
</dbReference>
<keyword evidence="1" id="KW-0560">Oxidoreductase</keyword>
<evidence type="ECO:0000256" key="1">
    <source>
        <dbReference type="ARBA" id="ARBA00023002"/>
    </source>
</evidence>
<dbReference type="PANTHER" id="PTHR13847:SF287">
    <property type="entry name" value="FAD-DEPENDENT OXIDOREDUCTASE DOMAIN-CONTAINING PROTEIN 1"/>
    <property type="match status" value="1"/>
</dbReference>
<dbReference type="InterPro" id="IPR036188">
    <property type="entry name" value="FAD/NAD-bd_sf"/>
</dbReference>
<feature type="non-terminal residue" evidence="3">
    <location>
        <position position="163"/>
    </location>
</feature>
<dbReference type="Gene3D" id="3.30.9.10">
    <property type="entry name" value="D-Amino Acid Oxidase, subunit A, domain 2"/>
    <property type="match status" value="1"/>
</dbReference>
<dbReference type="EMBL" id="LAZR01044853">
    <property type="protein sequence ID" value="KKL03624.1"/>
    <property type="molecule type" value="Genomic_DNA"/>
</dbReference>
<sequence>MPSKADVVIIGGGVTGNAIAYNLAKEGLKPVVIEKSDIGGEASGSTGGGVRQSARNLKEMPMAMESIRLYGHLHEELGMDVEYVREGNLRLCTSEEELETMRTSVENQKSVGLDLEMIDRKQVLEINPFVGEKVIGAGYCPTDGHVNPFLVTYAFFKKAKSLG</sequence>
<organism evidence="3">
    <name type="scientific">marine sediment metagenome</name>
    <dbReference type="NCBI Taxonomy" id="412755"/>
    <lineage>
        <taxon>unclassified sequences</taxon>
        <taxon>metagenomes</taxon>
        <taxon>ecological metagenomes</taxon>
    </lineage>
</organism>
<dbReference type="GO" id="GO:0016491">
    <property type="term" value="F:oxidoreductase activity"/>
    <property type="evidence" value="ECO:0007669"/>
    <property type="project" value="UniProtKB-KW"/>
</dbReference>
<dbReference type="Pfam" id="PF01266">
    <property type="entry name" value="DAO"/>
    <property type="match status" value="1"/>
</dbReference>
<proteinExistence type="predicted"/>
<feature type="domain" description="FAD dependent oxidoreductase" evidence="2">
    <location>
        <begin position="6"/>
        <end position="163"/>
    </location>
</feature>
<gene>
    <name evidence="3" type="ORF">LCGC14_2624270</name>
</gene>
<evidence type="ECO:0000313" key="3">
    <source>
        <dbReference type="EMBL" id="KKL03624.1"/>
    </source>
</evidence>
<reference evidence="3" key="1">
    <citation type="journal article" date="2015" name="Nature">
        <title>Complex archaea that bridge the gap between prokaryotes and eukaryotes.</title>
        <authorList>
            <person name="Spang A."/>
            <person name="Saw J.H."/>
            <person name="Jorgensen S.L."/>
            <person name="Zaremba-Niedzwiedzka K."/>
            <person name="Martijn J."/>
            <person name="Lind A.E."/>
            <person name="van Eijk R."/>
            <person name="Schleper C."/>
            <person name="Guy L."/>
            <person name="Ettema T.J."/>
        </authorList>
    </citation>
    <scope>NUCLEOTIDE SEQUENCE</scope>
</reference>
<protein>
    <recommendedName>
        <fullName evidence="2">FAD dependent oxidoreductase domain-containing protein</fullName>
    </recommendedName>
</protein>
<dbReference type="Gene3D" id="3.50.50.60">
    <property type="entry name" value="FAD/NAD(P)-binding domain"/>
    <property type="match status" value="1"/>
</dbReference>
<comment type="caution">
    <text evidence="3">The sequence shown here is derived from an EMBL/GenBank/DDBJ whole genome shotgun (WGS) entry which is preliminary data.</text>
</comment>
<dbReference type="SUPFAM" id="SSF51905">
    <property type="entry name" value="FAD/NAD(P)-binding domain"/>
    <property type="match status" value="1"/>
</dbReference>
<dbReference type="AlphaFoldDB" id="A0A0F9A247"/>